<reference evidence="2" key="1">
    <citation type="journal article" date="2023" name="Front. Mar. Sci.">
        <title>A new Merluccius polli reference genome to investigate the effects of global change in West African waters.</title>
        <authorList>
            <person name="Mateo J.L."/>
            <person name="Blanco-Fernandez C."/>
            <person name="Garcia-Vazquez E."/>
            <person name="Machado-Schiaffino G."/>
        </authorList>
    </citation>
    <scope>NUCLEOTIDE SEQUENCE</scope>
    <source>
        <strain evidence="2">C29</strain>
        <tissue evidence="2">Fin</tissue>
    </source>
</reference>
<feature type="compositionally biased region" description="Basic and acidic residues" evidence="1">
    <location>
        <begin position="43"/>
        <end position="60"/>
    </location>
</feature>
<evidence type="ECO:0000313" key="3">
    <source>
        <dbReference type="Proteomes" id="UP001174136"/>
    </source>
</evidence>
<feature type="compositionally biased region" description="Gly residues" evidence="1">
    <location>
        <begin position="61"/>
        <end position="74"/>
    </location>
</feature>
<proteinExistence type="predicted"/>
<feature type="region of interest" description="Disordered" evidence="1">
    <location>
        <begin position="43"/>
        <end position="76"/>
    </location>
</feature>
<sequence>MELIQTLHLSDLTRLLEELRQAKEAQSPELRHLRSLEAKVHSMELRHTEGEPAEAADRPGEAGGGGGAAGGGGALERLAQGRGREVEAFRLELDAIWTSCGSCTDKCGVPHAGPPLLNAPFT</sequence>
<evidence type="ECO:0000313" key="2">
    <source>
        <dbReference type="EMBL" id="KAK0149267.1"/>
    </source>
</evidence>
<organism evidence="2 3">
    <name type="scientific">Merluccius polli</name>
    <name type="common">Benguela hake</name>
    <name type="synonym">Merluccius cadenati</name>
    <dbReference type="NCBI Taxonomy" id="89951"/>
    <lineage>
        <taxon>Eukaryota</taxon>
        <taxon>Metazoa</taxon>
        <taxon>Chordata</taxon>
        <taxon>Craniata</taxon>
        <taxon>Vertebrata</taxon>
        <taxon>Euteleostomi</taxon>
        <taxon>Actinopterygii</taxon>
        <taxon>Neopterygii</taxon>
        <taxon>Teleostei</taxon>
        <taxon>Neoteleostei</taxon>
        <taxon>Acanthomorphata</taxon>
        <taxon>Zeiogadaria</taxon>
        <taxon>Gadariae</taxon>
        <taxon>Gadiformes</taxon>
        <taxon>Gadoidei</taxon>
        <taxon>Merlucciidae</taxon>
        <taxon>Merluccius</taxon>
    </lineage>
</organism>
<gene>
    <name evidence="2" type="primary">cep162_3</name>
    <name evidence="2" type="ORF">N1851_010208</name>
</gene>
<dbReference type="Proteomes" id="UP001174136">
    <property type="component" value="Unassembled WGS sequence"/>
</dbReference>
<evidence type="ECO:0000256" key="1">
    <source>
        <dbReference type="SAM" id="MobiDB-lite"/>
    </source>
</evidence>
<keyword evidence="3" id="KW-1185">Reference proteome</keyword>
<dbReference type="EMBL" id="JAOPHQ010001799">
    <property type="protein sequence ID" value="KAK0149267.1"/>
    <property type="molecule type" value="Genomic_DNA"/>
</dbReference>
<name>A0AA47N078_MERPO</name>
<protein>
    <submittedName>
        <fullName evidence="2">Centrosomal protein</fullName>
    </submittedName>
</protein>
<dbReference type="AlphaFoldDB" id="A0AA47N078"/>
<comment type="caution">
    <text evidence="2">The sequence shown here is derived from an EMBL/GenBank/DDBJ whole genome shotgun (WGS) entry which is preliminary data.</text>
</comment>
<accession>A0AA47N078</accession>